<dbReference type="GO" id="GO:0004671">
    <property type="term" value="F:protein C-terminal S-isoprenylcysteine carboxyl O-methyltransferase activity"/>
    <property type="evidence" value="ECO:0007669"/>
    <property type="project" value="InterPro"/>
</dbReference>
<sequence>MSFAAIILAVVTLQRLGELALARHNTAKLLARGAIEVGARHYPLLVSVHAAWLMALWVWGRDQPVNLTALAGFVALQGLRLWILATLGSRWTTRIIVLPGEPLVVSGPYRYFSHPNYAVVAGEIALLPLALHLPVTALVFTVLNAVVLWIRTRAEARALSSLRGQLARAAS</sequence>
<comment type="subcellular location">
    <subcellularLocation>
        <location evidence="1">Membrane</location>
        <topology evidence="1">Multi-pass membrane protein</topology>
    </subcellularLocation>
</comment>
<keyword evidence="4 5" id="KW-0472">Membrane</keyword>
<evidence type="ECO:0000256" key="2">
    <source>
        <dbReference type="ARBA" id="ARBA00022692"/>
    </source>
</evidence>
<evidence type="ECO:0000313" key="6">
    <source>
        <dbReference type="EMBL" id="SED21207.1"/>
    </source>
</evidence>
<keyword evidence="2 5" id="KW-0812">Transmembrane</keyword>
<keyword evidence="6" id="KW-0808">Transferase</keyword>
<reference evidence="6 7" key="1">
    <citation type="submission" date="2016-10" db="EMBL/GenBank/DDBJ databases">
        <authorList>
            <person name="de Groot N.N."/>
        </authorList>
    </citation>
    <scope>NUCLEOTIDE SEQUENCE [LARGE SCALE GENOMIC DNA]</scope>
    <source>
        <strain evidence="6 7">GAS522</strain>
    </source>
</reference>
<dbReference type="Proteomes" id="UP000183208">
    <property type="component" value="Unassembled WGS sequence"/>
</dbReference>
<organism evidence="6 7">
    <name type="scientific">Bradyrhizobium lablabi</name>
    <dbReference type="NCBI Taxonomy" id="722472"/>
    <lineage>
        <taxon>Bacteria</taxon>
        <taxon>Pseudomonadati</taxon>
        <taxon>Pseudomonadota</taxon>
        <taxon>Alphaproteobacteria</taxon>
        <taxon>Hyphomicrobiales</taxon>
        <taxon>Nitrobacteraceae</taxon>
        <taxon>Bradyrhizobium</taxon>
    </lineage>
</organism>
<keyword evidence="6" id="KW-0489">Methyltransferase</keyword>
<evidence type="ECO:0000256" key="1">
    <source>
        <dbReference type="ARBA" id="ARBA00004141"/>
    </source>
</evidence>
<dbReference type="Gene3D" id="1.20.120.1630">
    <property type="match status" value="1"/>
</dbReference>
<evidence type="ECO:0000256" key="3">
    <source>
        <dbReference type="ARBA" id="ARBA00022989"/>
    </source>
</evidence>
<evidence type="ECO:0000256" key="5">
    <source>
        <dbReference type="SAM" id="Phobius"/>
    </source>
</evidence>
<dbReference type="GO" id="GO:0032259">
    <property type="term" value="P:methylation"/>
    <property type="evidence" value="ECO:0007669"/>
    <property type="project" value="UniProtKB-KW"/>
</dbReference>
<dbReference type="AlphaFoldDB" id="A0A1M6Z418"/>
<dbReference type="Pfam" id="PF04140">
    <property type="entry name" value="ICMT"/>
    <property type="match status" value="1"/>
</dbReference>
<gene>
    <name evidence="6" type="ORF">SAMN05444171_3464</name>
</gene>
<proteinExistence type="predicted"/>
<name>A0A1M6Z418_9BRAD</name>
<protein>
    <submittedName>
        <fullName evidence="6">Methyltransferase</fullName>
    </submittedName>
</protein>
<evidence type="ECO:0000313" key="7">
    <source>
        <dbReference type="Proteomes" id="UP000183208"/>
    </source>
</evidence>
<dbReference type="GO" id="GO:0016020">
    <property type="term" value="C:membrane"/>
    <property type="evidence" value="ECO:0007669"/>
    <property type="project" value="UniProtKB-SubCell"/>
</dbReference>
<dbReference type="RefSeq" id="WP_074821010.1">
    <property type="nucleotide sequence ID" value="NZ_FNTI01000001.1"/>
</dbReference>
<dbReference type="OrthoDB" id="7203053at2"/>
<evidence type="ECO:0000256" key="4">
    <source>
        <dbReference type="ARBA" id="ARBA00023136"/>
    </source>
</evidence>
<dbReference type="InterPro" id="IPR007269">
    <property type="entry name" value="ICMT_MeTrfase"/>
</dbReference>
<feature type="transmembrane region" description="Helical" evidence="5">
    <location>
        <begin position="129"/>
        <end position="150"/>
    </location>
</feature>
<accession>A0A1M6Z418</accession>
<keyword evidence="3 5" id="KW-1133">Transmembrane helix</keyword>
<dbReference type="EMBL" id="FNTI01000001">
    <property type="protein sequence ID" value="SED21207.1"/>
    <property type="molecule type" value="Genomic_DNA"/>
</dbReference>